<dbReference type="AlphaFoldDB" id="A0A8S4SM59"/>
<dbReference type="OrthoDB" id="407509at2759"/>
<organism evidence="2 3">
    <name type="scientific">Pararge aegeria aegeria</name>
    <dbReference type="NCBI Taxonomy" id="348720"/>
    <lineage>
        <taxon>Eukaryota</taxon>
        <taxon>Metazoa</taxon>
        <taxon>Ecdysozoa</taxon>
        <taxon>Arthropoda</taxon>
        <taxon>Hexapoda</taxon>
        <taxon>Insecta</taxon>
        <taxon>Pterygota</taxon>
        <taxon>Neoptera</taxon>
        <taxon>Endopterygota</taxon>
        <taxon>Lepidoptera</taxon>
        <taxon>Glossata</taxon>
        <taxon>Ditrysia</taxon>
        <taxon>Papilionoidea</taxon>
        <taxon>Nymphalidae</taxon>
        <taxon>Satyrinae</taxon>
        <taxon>Satyrini</taxon>
        <taxon>Parargina</taxon>
        <taxon>Pararge</taxon>
    </lineage>
</organism>
<sequence>MERAMLGVSLRDQIRNEEIRKRIRVTYIAQRVAKLKWKWAGHIARRTEWTLGFQGVGMATPHKTQCWSAPNKVDRRHQTSRWEPLETSGPGPWILELSTKDVCPEVDFNRLK</sequence>
<protein>
    <submittedName>
        <fullName evidence="2">Jg10057 protein</fullName>
    </submittedName>
</protein>
<feature type="region of interest" description="Disordered" evidence="1">
    <location>
        <begin position="66"/>
        <end position="87"/>
    </location>
</feature>
<gene>
    <name evidence="2" type="primary">jg10057</name>
    <name evidence="2" type="ORF">PAEG_LOCUS24917</name>
</gene>
<proteinExistence type="predicted"/>
<keyword evidence="3" id="KW-1185">Reference proteome</keyword>
<evidence type="ECO:0000256" key="1">
    <source>
        <dbReference type="SAM" id="MobiDB-lite"/>
    </source>
</evidence>
<dbReference type="EMBL" id="CAKXAJ010026282">
    <property type="protein sequence ID" value="CAH2265472.1"/>
    <property type="molecule type" value="Genomic_DNA"/>
</dbReference>
<dbReference type="Proteomes" id="UP000838756">
    <property type="component" value="Unassembled WGS sequence"/>
</dbReference>
<evidence type="ECO:0000313" key="3">
    <source>
        <dbReference type="Proteomes" id="UP000838756"/>
    </source>
</evidence>
<accession>A0A8S4SM59</accession>
<name>A0A8S4SM59_9NEOP</name>
<comment type="caution">
    <text evidence="2">The sequence shown here is derived from an EMBL/GenBank/DDBJ whole genome shotgun (WGS) entry which is preliminary data.</text>
</comment>
<evidence type="ECO:0000313" key="2">
    <source>
        <dbReference type="EMBL" id="CAH2265472.1"/>
    </source>
</evidence>
<reference evidence="2" key="1">
    <citation type="submission" date="2022-03" db="EMBL/GenBank/DDBJ databases">
        <authorList>
            <person name="Lindestad O."/>
        </authorList>
    </citation>
    <scope>NUCLEOTIDE SEQUENCE</scope>
</reference>